<evidence type="ECO:0000259" key="1">
    <source>
        <dbReference type="SMART" id="SM00849"/>
    </source>
</evidence>
<dbReference type="InterPro" id="IPR036866">
    <property type="entry name" value="RibonucZ/Hydroxyglut_hydro"/>
</dbReference>
<sequence>MNIEVLASSSAGNAYKVSDGNTDLLLDAGLSYKELQRRLNFQVSSLAAILISHSHKDHCKAVPNLLKTGIDVYMSQQTADQSNVSGHRVKVIEPLKQYKIGSWTVLPFELEHDVTNLGYLLANKTGEKLLYATDTYYCKYKFKGLTHVLIECNHSYDILAANVENGSVPVEHKNRLIRSHFSLENVKEFLKANDLSMVREIYLIHLSSGNSDAGRFKREIAELTGKMIFVAEK</sequence>
<evidence type="ECO:0000313" key="2">
    <source>
        <dbReference type="EMBL" id="XFO65377.1"/>
    </source>
</evidence>
<keyword evidence="3" id="KW-1185">Reference proteome</keyword>
<gene>
    <name evidence="2" type="primary">yycJ_1</name>
    <name evidence="2" type="ORF">SPSIL_014870</name>
</gene>
<dbReference type="EC" id="3.-.-.-" evidence="2"/>
<dbReference type="SUPFAM" id="SSF56281">
    <property type="entry name" value="Metallo-hydrolase/oxidoreductase"/>
    <property type="match status" value="1"/>
</dbReference>
<dbReference type="GO" id="GO:0016787">
    <property type="term" value="F:hydrolase activity"/>
    <property type="evidence" value="ECO:0007669"/>
    <property type="project" value="UniProtKB-KW"/>
</dbReference>
<dbReference type="InterPro" id="IPR052533">
    <property type="entry name" value="WalJ/YycJ-like"/>
</dbReference>
<dbReference type="RefSeq" id="WP_094603437.1">
    <property type="nucleotide sequence ID" value="NZ_CP155573.1"/>
</dbReference>
<dbReference type="PANTHER" id="PTHR47619:SF1">
    <property type="entry name" value="EXODEOXYRIBONUCLEASE WALJ"/>
    <property type="match status" value="1"/>
</dbReference>
<evidence type="ECO:0000313" key="3">
    <source>
        <dbReference type="Proteomes" id="UP000216752"/>
    </source>
</evidence>
<feature type="domain" description="Metallo-beta-lactamase" evidence="1">
    <location>
        <begin position="11"/>
        <end position="180"/>
    </location>
</feature>
<dbReference type="SMART" id="SM00849">
    <property type="entry name" value="Lactamase_B"/>
    <property type="match status" value="1"/>
</dbReference>
<organism evidence="2 3">
    <name type="scientific">Sporomusa silvacetica DSM 10669</name>
    <dbReference type="NCBI Taxonomy" id="1123289"/>
    <lineage>
        <taxon>Bacteria</taxon>
        <taxon>Bacillati</taxon>
        <taxon>Bacillota</taxon>
        <taxon>Negativicutes</taxon>
        <taxon>Selenomonadales</taxon>
        <taxon>Sporomusaceae</taxon>
        <taxon>Sporomusa</taxon>
    </lineage>
</organism>
<dbReference type="Gene3D" id="3.60.15.10">
    <property type="entry name" value="Ribonuclease Z/Hydroxyacylglutathione hydrolase-like"/>
    <property type="match status" value="1"/>
</dbReference>
<dbReference type="EMBL" id="CP155573">
    <property type="protein sequence ID" value="XFO65377.1"/>
    <property type="molecule type" value="Genomic_DNA"/>
</dbReference>
<keyword evidence="2" id="KW-0378">Hydrolase</keyword>
<name>A0ABZ3II73_9FIRM</name>
<dbReference type="Pfam" id="PF12706">
    <property type="entry name" value="Lactamase_B_2"/>
    <property type="match status" value="1"/>
</dbReference>
<dbReference type="InterPro" id="IPR001279">
    <property type="entry name" value="Metallo-B-lactamas"/>
</dbReference>
<dbReference type="Proteomes" id="UP000216752">
    <property type="component" value="Chromosome"/>
</dbReference>
<proteinExistence type="predicted"/>
<reference evidence="2" key="1">
    <citation type="submission" date="2024-05" db="EMBL/GenBank/DDBJ databases">
        <title>Isolation and characterization of Sporomusa carbonis sp. nov., a carboxydotrophic hydrogenogen in the genus of Sporomusa isolated from a charcoal burning pile.</title>
        <authorList>
            <person name="Boeer T."/>
            <person name="Rosenbaum F."/>
            <person name="Eysell L."/>
            <person name="Mueller V."/>
            <person name="Daniel R."/>
            <person name="Poehlein A."/>
        </authorList>
    </citation>
    <scope>NUCLEOTIDE SEQUENCE [LARGE SCALE GENOMIC DNA]</scope>
    <source>
        <strain evidence="2">DSM 10669</strain>
    </source>
</reference>
<accession>A0ABZ3II73</accession>
<protein>
    <submittedName>
        <fullName evidence="2">Metallo-hydrolase YycJ</fullName>
        <ecNumber evidence="2">3.-.-.-</ecNumber>
    </submittedName>
</protein>
<dbReference type="PANTHER" id="PTHR47619">
    <property type="entry name" value="METALLO-HYDROLASE YYCJ-RELATED"/>
    <property type="match status" value="1"/>
</dbReference>